<keyword evidence="1" id="KW-0472">Membrane</keyword>
<reference evidence="2" key="1">
    <citation type="journal article" date="2020" name="Nature">
        <title>Giant virus diversity and host interactions through global metagenomics.</title>
        <authorList>
            <person name="Schulz F."/>
            <person name="Roux S."/>
            <person name="Paez-Espino D."/>
            <person name="Jungbluth S."/>
            <person name="Walsh D.A."/>
            <person name="Denef V.J."/>
            <person name="McMahon K.D."/>
            <person name="Konstantinidis K.T."/>
            <person name="Eloe-Fadrosh E.A."/>
            <person name="Kyrpides N.C."/>
            <person name="Woyke T."/>
        </authorList>
    </citation>
    <scope>NUCLEOTIDE SEQUENCE</scope>
    <source>
        <strain evidence="2">GVMAG-M-3300023184-186</strain>
    </source>
</reference>
<sequence length="226" mass="27163">MIIYYILLIILLILSALLIAINLKLYRVNYIKRGGNELTREMSDYYYDLYEVDMIDKNLFYEILLSNNINNANINYYIIDIINSQNETMLHIVKKILLTISNNDLKKLKYCKMQKIKNMTNGDKKKYESNILEIIDKIIEDRHTSDKIIEDRRRHTSDKKYNHYLALTGNFLYVNSLSSNELLDFYESIREKLRGHINEEDYHNNRDIAYMIEDILTLRRTSRRIR</sequence>
<dbReference type="EMBL" id="MN740069">
    <property type="protein sequence ID" value="QHT86483.1"/>
    <property type="molecule type" value="Genomic_DNA"/>
</dbReference>
<feature type="transmembrane region" description="Helical" evidence="1">
    <location>
        <begin position="6"/>
        <end position="23"/>
    </location>
</feature>
<dbReference type="AlphaFoldDB" id="A0A6C0I2W3"/>
<keyword evidence="1" id="KW-1133">Transmembrane helix</keyword>
<evidence type="ECO:0000256" key="1">
    <source>
        <dbReference type="SAM" id="Phobius"/>
    </source>
</evidence>
<evidence type="ECO:0000313" key="2">
    <source>
        <dbReference type="EMBL" id="QHT86483.1"/>
    </source>
</evidence>
<accession>A0A6C0I2W3</accession>
<keyword evidence="1" id="KW-0812">Transmembrane</keyword>
<protein>
    <submittedName>
        <fullName evidence="2">Uncharacterized protein</fullName>
    </submittedName>
</protein>
<organism evidence="2">
    <name type="scientific">viral metagenome</name>
    <dbReference type="NCBI Taxonomy" id="1070528"/>
    <lineage>
        <taxon>unclassified sequences</taxon>
        <taxon>metagenomes</taxon>
        <taxon>organismal metagenomes</taxon>
    </lineage>
</organism>
<proteinExistence type="predicted"/>
<name>A0A6C0I2W3_9ZZZZ</name>